<evidence type="ECO:0000256" key="1">
    <source>
        <dbReference type="SAM" id="MobiDB-lite"/>
    </source>
</evidence>
<feature type="compositionally biased region" description="Polar residues" evidence="1">
    <location>
        <begin position="464"/>
        <end position="480"/>
    </location>
</feature>
<dbReference type="EMBL" id="LAZP02000149">
    <property type="protein sequence ID" value="PFH60138.1"/>
    <property type="molecule type" value="Genomic_DNA"/>
</dbReference>
<comment type="caution">
    <text evidence="2">The sequence shown here is derived from an EMBL/GenBank/DDBJ whole genome shotgun (WGS) entry which is preliminary data.</text>
</comment>
<protein>
    <submittedName>
        <fullName evidence="2">Uncharacterized protein</fullName>
    </submittedName>
</protein>
<evidence type="ECO:0000313" key="2">
    <source>
        <dbReference type="EMBL" id="PFH60138.1"/>
    </source>
</evidence>
<proteinExistence type="predicted"/>
<name>A0A2A9PFM9_OPHUN</name>
<feature type="region of interest" description="Disordered" evidence="1">
    <location>
        <begin position="132"/>
        <end position="263"/>
    </location>
</feature>
<feature type="compositionally biased region" description="Polar residues" evidence="1">
    <location>
        <begin position="289"/>
        <end position="299"/>
    </location>
</feature>
<dbReference type="STRING" id="268505.A0A2A9PFM9"/>
<sequence length="650" mass="69597">MEDPWGDPWATDAPIELPAAVHVAKSTAARPVSDAWSTDYAQGWAAVRGPAWGASPAFRPTSPDPWAGVESPVVVAEGHGISDDGGCEPSKPACPHDEAVTERALVVDVDPDGGRQPSSKVQELVELYDGMARKSASTTGPSPSCMRDDDVVLDKESWSKPSRDSREETTAQDPADSTRDEPELTSLEDDGRDEPPAAVEKGVAEQATDEPASMTSKYDGKDEPPSPVEQTPDASGPTTATDDDREEPTLLEDSQDAVAWTRDAPVSEASIEYWQDEDTATVKAHDAVASTQGGPASTTWKDDWQDEPPEKTAKVSYPIDLSTLDSIFPSVPPLPESEPVPISPANDTFTSVSERKAWYRISRPGSMRRHDLGDEDGYTRVGWAKSRTRERTLKIVRRWMEEDSIGTRPGLGRRLGSGASMVFNWDSPAAPVKIGELLKREKKEEEERVAGKTSAVAAFDWSTSLSRTPGTSDGSSQLFSEGQARVDSLSSQSHHKAQPSNADVFSQPVDDTPSLKAPMSIPAISKPPAQVAAAAAADDFDDDDDWGEMISASSTLAATNSPWSVGTSNRMASHSPKPIWSGFGANQVSPARDVMSSLLPSTPTAGSAASRPLMLKGSPLTDGFGGRLTEDEVTIMRILGGIPDLSYMLR</sequence>
<feature type="compositionally biased region" description="Acidic residues" evidence="1">
    <location>
        <begin position="241"/>
        <end position="255"/>
    </location>
</feature>
<dbReference type="AlphaFoldDB" id="A0A2A9PFM9"/>
<feature type="compositionally biased region" description="Basic and acidic residues" evidence="1">
    <location>
        <begin position="300"/>
        <end position="312"/>
    </location>
</feature>
<feature type="compositionally biased region" description="Polar residues" evidence="1">
    <location>
        <begin position="488"/>
        <end position="504"/>
    </location>
</feature>
<feature type="compositionally biased region" description="Polar residues" evidence="1">
    <location>
        <begin position="228"/>
        <end position="240"/>
    </location>
</feature>
<reference evidence="2 3" key="2">
    <citation type="journal article" date="2017" name="Sci. Rep.">
        <title>Ant-infecting Ophiocordyceps genomes reveal a high diversity of potential behavioral manipulation genes and a possible major role for enterotoxins.</title>
        <authorList>
            <person name="de Bekker C."/>
            <person name="Ohm R.A."/>
            <person name="Evans H.C."/>
            <person name="Brachmann A."/>
            <person name="Hughes D.P."/>
        </authorList>
    </citation>
    <scope>NUCLEOTIDE SEQUENCE [LARGE SCALE GENOMIC DNA]</scope>
    <source>
        <strain evidence="2 3">SC16a</strain>
    </source>
</reference>
<keyword evidence="3" id="KW-1185">Reference proteome</keyword>
<evidence type="ECO:0000313" key="3">
    <source>
        <dbReference type="Proteomes" id="UP000037136"/>
    </source>
</evidence>
<reference evidence="2 3" key="1">
    <citation type="journal article" date="2015" name="BMC Genomics">
        <title>Gene expression during zombie ant biting behavior reflects the complexity underlying fungal parasitic behavioral manipulation.</title>
        <authorList>
            <person name="de Bekker C."/>
            <person name="Ohm R.A."/>
            <person name="Loreto R.G."/>
            <person name="Sebastian A."/>
            <person name="Albert I."/>
            <person name="Merrow M."/>
            <person name="Brachmann A."/>
            <person name="Hughes D.P."/>
        </authorList>
    </citation>
    <scope>NUCLEOTIDE SEQUENCE [LARGE SCALE GENOMIC DNA]</scope>
    <source>
        <strain evidence="2 3">SC16a</strain>
    </source>
</reference>
<feature type="region of interest" description="Disordered" evidence="1">
    <location>
        <begin position="51"/>
        <end position="70"/>
    </location>
</feature>
<gene>
    <name evidence="2" type="ORF">XA68_11411</name>
</gene>
<feature type="region of interest" description="Disordered" evidence="1">
    <location>
        <begin position="464"/>
        <end position="513"/>
    </location>
</feature>
<dbReference type="OrthoDB" id="3941134at2759"/>
<accession>A0A2A9PFM9</accession>
<organism evidence="2 3">
    <name type="scientific">Ophiocordyceps unilateralis</name>
    <name type="common">Zombie-ant fungus</name>
    <name type="synonym">Torrubia unilateralis</name>
    <dbReference type="NCBI Taxonomy" id="268505"/>
    <lineage>
        <taxon>Eukaryota</taxon>
        <taxon>Fungi</taxon>
        <taxon>Dikarya</taxon>
        <taxon>Ascomycota</taxon>
        <taxon>Pezizomycotina</taxon>
        <taxon>Sordariomycetes</taxon>
        <taxon>Hypocreomycetidae</taxon>
        <taxon>Hypocreales</taxon>
        <taxon>Ophiocordycipitaceae</taxon>
        <taxon>Ophiocordyceps</taxon>
    </lineage>
</organism>
<feature type="compositionally biased region" description="Basic and acidic residues" evidence="1">
    <location>
        <begin position="146"/>
        <end position="169"/>
    </location>
</feature>
<dbReference type="Proteomes" id="UP000037136">
    <property type="component" value="Unassembled WGS sequence"/>
</dbReference>
<feature type="region of interest" description="Disordered" evidence="1">
    <location>
        <begin position="286"/>
        <end position="312"/>
    </location>
</feature>